<keyword evidence="8 10" id="KW-0460">Magnesium</keyword>
<evidence type="ECO:0000256" key="1">
    <source>
        <dbReference type="ARBA" id="ARBA00000830"/>
    </source>
</evidence>
<keyword evidence="9 10" id="KW-0119">Carbohydrate metabolism</keyword>
<evidence type="ECO:0000313" key="12">
    <source>
        <dbReference type="EMBL" id="MCY0388258.1"/>
    </source>
</evidence>
<dbReference type="PANTHER" id="PTHR43434">
    <property type="entry name" value="PHOSPHOGLYCOLATE PHOSPHATASE"/>
    <property type="match status" value="1"/>
</dbReference>
<organism evidence="12 13">
    <name type="scientific">Robbsia betulipollinis</name>
    <dbReference type="NCBI Taxonomy" id="2981849"/>
    <lineage>
        <taxon>Bacteria</taxon>
        <taxon>Pseudomonadati</taxon>
        <taxon>Pseudomonadota</taxon>
        <taxon>Betaproteobacteria</taxon>
        <taxon>Burkholderiales</taxon>
        <taxon>Burkholderiaceae</taxon>
        <taxon>Robbsia</taxon>
    </lineage>
</organism>
<dbReference type="GO" id="GO:0008967">
    <property type="term" value="F:phosphoglycolate phosphatase activity"/>
    <property type="evidence" value="ECO:0007669"/>
    <property type="project" value="UniProtKB-EC"/>
</dbReference>
<evidence type="ECO:0000256" key="6">
    <source>
        <dbReference type="ARBA" id="ARBA00022723"/>
    </source>
</evidence>
<proteinExistence type="inferred from homology"/>
<dbReference type="SFLD" id="SFLDG01129">
    <property type="entry name" value="C1.5:_HAD__Beta-PGM__Phosphata"/>
    <property type="match status" value="1"/>
</dbReference>
<comment type="cofactor">
    <cofactor evidence="2 10">
        <name>Mg(2+)</name>
        <dbReference type="ChEBI" id="CHEBI:18420"/>
    </cofactor>
</comment>
<evidence type="ECO:0000256" key="7">
    <source>
        <dbReference type="ARBA" id="ARBA00022801"/>
    </source>
</evidence>
<keyword evidence="6 10" id="KW-0479">Metal-binding</keyword>
<accession>A0ABT3ZNY4</accession>
<feature type="binding site" evidence="10">
    <location>
        <position position="51"/>
    </location>
    <ligand>
        <name>Mg(2+)</name>
        <dbReference type="ChEBI" id="CHEBI:18420"/>
    </ligand>
</feature>
<dbReference type="Gene3D" id="1.10.150.240">
    <property type="entry name" value="Putative phosphatase, domain 2"/>
    <property type="match status" value="1"/>
</dbReference>
<dbReference type="InterPro" id="IPR041492">
    <property type="entry name" value="HAD_2"/>
</dbReference>
<dbReference type="Pfam" id="PF13419">
    <property type="entry name" value="HAD_2"/>
    <property type="match status" value="1"/>
</dbReference>
<sequence>MTDPVPPSDIPTAGAAASAAPSVGAAPSETPPPFTPRALPPGLRAAIVDLDGTMLDTADDFTAALNGVLSGLSLKPISRAEVIAYIGKGSERLIHDVLRARLSPAAADAAFERACADYQHEYGKINGHHAHLYPEVVEGLAALRGLGLKLACVTNKPERFARALLEHHDLARYFDAIYGGDSLPRKKPDPLPMRTACAALGATPQTAVAIGDSENDVAAARAAGLASLTVPYGYNHGKPVQGLETDAIVGTLLDAARLLGHGRAPAEST</sequence>
<dbReference type="Gene3D" id="3.40.50.1000">
    <property type="entry name" value="HAD superfamily/HAD-like"/>
    <property type="match status" value="1"/>
</dbReference>
<feature type="region of interest" description="Disordered" evidence="11">
    <location>
        <begin position="1"/>
        <end position="39"/>
    </location>
</feature>
<evidence type="ECO:0000256" key="9">
    <source>
        <dbReference type="ARBA" id="ARBA00023277"/>
    </source>
</evidence>
<dbReference type="InterPro" id="IPR037512">
    <property type="entry name" value="PGPase_prok"/>
</dbReference>
<dbReference type="InterPro" id="IPR023198">
    <property type="entry name" value="PGP-like_dom2"/>
</dbReference>
<dbReference type="HAMAP" id="MF_00495">
    <property type="entry name" value="GPH_hydrolase_bact"/>
    <property type="match status" value="1"/>
</dbReference>
<dbReference type="NCBIfam" id="TIGR01509">
    <property type="entry name" value="HAD-SF-IA-v3"/>
    <property type="match status" value="1"/>
</dbReference>
<dbReference type="InterPro" id="IPR006439">
    <property type="entry name" value="HAD-SF_hydro_IA"/>
</dbReference>
<dbReference type="InterPro" id="IPR050155">
    <property type="entry name" value="HAD-like_hydrolase_sf"/>
</dbReference>
<comment type="similarity">
    <text evidence="4 10">Belongs to the HAD-like hydrolase superfamily. CbbY/CbbZ/Gph/YieH family.</text>
</comment>
<dbReference type="PRINTS" id="PR00413">
    <property type="entry name" value="HADHALOGNASE"/>
</dbReference>
<name>A0ABT3ZNY4_9BURK</name>
<evidence type="ECO:0000256" key="11">
    <source>
        <dbReference type="SAM" id="MobiDB-lite"/>
    </source>
</evidence>
<gene>
    <name evidence="12" type="ORF">OVY01_13630</name>
</gene>
<dbReference type="NCBIfam" id="TIGR01549">
    <property type="entry name" value="HAD-SF-IA-v1"/>
    <property type="match status" value="1"/>
</dbReference>
<dbReference type="NCBIfam" id="NF009695">
    <property type="entry name" value="PRK13222.1-2"/>
    <property type="match status" value="1"/>
</dbReference>
<feature type="binding site" evidence="10">
    <location>
        <position position="49"/>
    </location>
    <ligand>
        <name>Mg(2+)</name>
        <dbReference type="ChEBI" id="CHEBI:18420"/>
    </ligand>
</feature>
<dbReference type="SUPFAM" id="SSF56784">
    <property type="entry name" value="HAD-like"/>
    <property type="match status" value="1"/>
</dbReference>
<dbReference type="EMBL" id="JAPMXC010000003">
    <property type="protein sequence ID" value="MCY0388258.1"/>
    <property type="molecule type" value="Genomic_DNA"/>
</dbReference>
<keyword evidence="7 10" id="KW-0378">Hydrolase</keyword>
<feature type="compositionally biased region" description="Pro residues" evidence="11">
    <location>
        <begin position="29"/>
        <end position="39"/>
    </location>
</feature>
<feature type="active site" description="Nucleophile" evidence="10">
    <location>
        <position position="49"/>
    </location>
</feature>
<evidence type="ECO:0000256" key="2">
    <source>
        <dbReference type="ARBA" id="ARBA00001946"/>
    </source>
</evidence>
<reference evidence="12" key="1">
    <citation type="submission" date="2022-11" db="EMBL/GenBank/DDBJ databases">
        <title>Robbsia betulipollinis sp. nov., isolated from pollen of birch (Betula pendula).</title>
        <authorList>
            <person name="Shi H."/>
            <person name="Ambika Manirajan B."/>
            <person name="Ratering S."/>
            <person name="Geissler-Plaum R."/>
            <person name="Schnell S."/>
        </authorList>
    </citation>
    <scope>NUCLEOTIDE SEQUENCE</scope>
    <source>
        <strain evidence="12">Bb-Pol-6</strain>
    </source>
</reference>
<comment type="catalytic activity">
    <reaction evidence="1 10">
        <text>2-phosphoglycolate + H2O = glycolate + phosphate</text>
        <dbReference type="Rhea" id="RHEA:14369"/>
        <dbReference type="ChEBI" id="CHEBI:15377"/>
        <dbReference type="ChEBI" id="CHEBI:29805"/>
        <dbReference type="ChEBI" id="CHEBI:43474"/>
        <dbReference type="ChEBI" id="CHEBI:58033"/>
        <dbReference type="EC" id="3.1.3.18"/>
    </reaction>
</comment>
<evidence type="ECO:0000256" key="3">
    <source>
        <dbReference type="ARBA" id="ARBA00004818"/>
    </source>
</evidence>
<keyword evidence="13" id="KW-1185">Reference proteome</keyword>
<dbReference type="PANTHER" id="PTHR43434:SF1">
    <property type="entry name" value="PHOSPHOGLYCOLATE PHOSPHATASE"/>
    <property type="match status" value="1"/>
</dbReference>
<dbReference type="Proteomes" id="UP001082899">
    <property type="component" value="Unassembled WGS sequence"/>
</dbReference>
<protein>
    <recommendedName>
        <fullName evidence="5 10">Phosphoglycolate phosphatase</fullName>
        <shortName evidence="10">PGP</shortName>
        <shortName evidence="10">PGPase</shortName>
        <ecNumber evidence="5 10">3.1.3.18</ecNumber>
    </recommendedName>
</protein>
<evidence type="ECO:0000313" key="13">
    <source>
        <dbReference type="Proteomes" id="UP001082899"/>
    </source>
</evidence>
<evidence type="ECO:0000256" key="5">
    <source>
        <dbReference type="ARBA" id="ARBA00013078"/>
    </source>
</evidence>
<dbReference type="SFLD" id="SFLDG01135">
    <property type="entry name" value="C1.5.6:_HAD__Beta-PGM__Phospha"/>
    <property type="match status" value="1"/>
</dbReference>
<feature type="compositionally biased region" description="Low complexity" evidence="11">
    <location>
        <begin position="13"/>
        <end position="28"/>
    </location>
</feature>
<comment type="caution">
    <text evidence="12">The sequence shown here is derived from an EMBL/GenBank/DDBJ whole genome shotgun (WGS) entry which is preliminary data.</text>
</comment>
<comment type="function">
    <text evidence="10">Specifically catalyzes the dephosphorylation of 2-phosphoglycolate. Is involved in the dissimilation of the intracellular 2-phosphoglycolate formed during the DNA repair of 3'-phosphoglycolate ends, a major class of DNA lesions induced by oxidative stress.</text>
</comment>
<evidence type="ECO:0000256" key="10">
    <source>
        <dbReference type="HAMAP-Rule" id="MF_00495"/>
    </source>
</evidence>
<dbReference type="InterPro" id="IPR036412">
    <property type="entry name" value="HAD-like_sf"/>
</dbReference>
<feature type="binding site" evidence="10">
    <location>
        <position position="212"/>
    </location>
    <ligand>
        <name>Mg(2+)</name>
        <dbReference type="ChEBI" id="CHEBI:18420"/>
    </ligand>
</feature>
<dbReference type="InterPro" id="IPR023214">
    <property type="entry name" value="HAD_sf"/>
</dbReference>
<comment type="pathway">
    <text evidence="3 10">Organic acid metabolism; glycolate biosynthesis; glycolate from 2-phosphoglycolate: step 1/1.</text>
</comment>
<dbReference type="RefSeq" id="WP_267848151.1">
    <property type="nucleotide sequence ID" value="NZ_JAPMXC010000003.1"/>
</dbReference>
<dbReference type="EC" id="3.1.3.18" evidence="5 10"/>
<evidence type="ECO:0000256" key="8">
    <source>
        <dbReference type="ARBA" id="ARBA00022842"/>
    </source>
</evidence>
<dbReference type="SFLD" id="SFLDS00003">
    <property type="entry name" value="Haloacid_Dehalogenase"/>
    <property type="match status" value="1"/>
</dbReference>
<dbReference type="NCBIfam" id="TIGR01449">
    <property type="entry name" value="PGP_bact"/>
    <property type="match status" value="1"/>
</dbReference>
<evidence type="ECO:0000256" key="4">
    <source>
        <dbReference type="ARBA" id="ARBA00006171"/>
    </source>
</evidence>